<evidence type="ECO:0000256" key="1">
    <source>
        <dbReference type="SAM" id="MobiDB-lite"/>
    </source>
</evidence>
<organism evidence="3">
    <name type="scientific">Chromera velia CCMP2878</name>
    <dbReference type="NCBI Taxonomy" id="1169474"/>
    <lineage>
        <taxon>Eukaryota</taxon>
        <taxon>Sar</taxon>
        <taxon>Alveolata</taxon>
        <taxon>Colpodellida</taxon>
        <taxon>Chromeraceae</taxon>
        <taxon>Chromera</taxon>
    </lineage>
</organism>
<proteinExistence type="predicted"/>
<reference evidence="3" key="1">
    <citation type="submission" date="2014-11" db="EMBL/GenBank/DDBJ databases">
        <authorList>
            <person name="Otto D Thomas"/>
            <person name="Naeem Raeece"/>
        </authorList>
    </citation>
    <scope>NUCLEOTIDE SEQUENCE</scope>
</reference>
<dbReference type="InterPro" id="IPR035985">
    <property type="entry name" value="Ubiquitin-activating_enz"/>
</dbReference>
<dbReference type="GO" id="GO:0019781">
    <property type="term" value="F:NEDD8 activating enzyme activity"/>
    <property type="evidence" value="ECO:0007669"/>
    <property type="project" value="TreeGrafter"/>
</dbReference>
<dbReference type="SUPFAM" id="SSF69572">
    <property type="entry name" value="Activating enzymes of the ubiquitin-like proteins"/>
    <property type="match status" value="1"/>
</dbReference>
<gene>
    <name evidence="3" type="ORF">Cvel_20730</name>
</gene>
<dbReference type="InterPro" id="IPR000594">
    <property type="entry name" value="ThiF_NAD_FAD-bd"/>
</dbReference>
<dbReference type="VEuPathDB" id="CryptoDB:Cvel_20730"/>
<dbReference type="Gene3D" id="3.40.50.720">
    <property type="entry name" value="NAD(P)-binding Rossmann-like Domain"/>
    <property type="match status" value="2"/>
</dbReference>
<dbReference type="PANTHER" id="PTHR10953">
    <property type="entry name" value="UBIQUITIN-ACTIVATING ENZYME E1"/>
    <property type="match status" value="1"/>
</dbReference>
<dbReference type="AlphaFoldDB" id="A0A0G4G827"/>
<evidence type="ECO:0000259" key="2">
    <source>
        <dbReference type="Pfam" id="PF00899"/>
    </source>
</evidence>
<dbReference type="InterPro" id="IPR045886">
    <property type="entry name" value="ThiF/MoeB/HesA"/>
</dbReference>
<accession>A0A0G4G827</accession>
<feature type="region of interest" description="Disordered" evidence="1">
    <location>
        <begin position="449"/>
        <end position="475"/>
    </location>
</feature>
<protein>
    <recommendedName>
        <fullName evidence="2">THIF-type NAD/FAD binding fold domain-containing protein</fullName>
    </recommendedName>
</protein>
<dbReference type="PhylomeDB" id="A0A0G4G827"/>
<dbReference type="GO" id="GO:0045116">
    <property type="term" value="P:protein neddylation"/>
    <property type="evidence" value="ECO:0007669"/>
    <property type="project" value="TreeGrafter"/>
</dbReference>
<feature type="domain" description="THIF-type NAD/FAD binding fold" evidence="2">
    <location>
        <begin position="2"/>
        <end position="523"/>
    </location>
</feature>
<dbReference type="GO" id="GO:0005737">
    <property type="term" value="C:cytoplasm"/>
    <property type="evidence" value="ECO:0007669"/>
    <property type="project" value="TreeGrafter"/>
</dbReference>
<dbReference type="Pfam" id="PF00899">
    <property type="entry name" value="ThiF"/>
    <property type="match status" value="1"/>
</dbReference>
<dbReference type="PANTHER" id="PTHR10953:SF29">
    <property type="entry name" value="NEDD8-ACTIVATING ENZYME E1 REGULATORY SUBUNIT"/>
    <property type="match status" value="1"/>
</dbReference>
<dbReference type="EMBL" id="CDMZ01000978">
    <property type="protein sequence ID" value="CEM25001.1"/>
    <property type="molecule type" value="Genomic_DNA"/>
</dbReference>
<sequence length="547" mass="60641">MVDHTDLCDNFFVTQDSVGRSRAEVATALLLEMNPDVAGQAIKGAPSAYVQKLCEEPALLKQYALVIASQLDLTSAISLGNVCHKYDVPLMWLRASGLMGAIRTSVRCHCVVETKGDREIRDLRITEPFSELAAYCKEKNLDEMENMDHGHVPWLVLHIKALEIFQAHHGGEEGRIPKTRAEKDEFKNILRGMRRKEGEMNFEEALDNHFVSYSKYEVPDGIGKVLDCVADKSALFRLKEEGALTPFWLVAAALSRFKNATQGKLPLSGRIPDMHADTQSFVGLQQTFAARAQGDMSAIYAHLDEIAFELGESARMNHQNPFVSKEYVENFCKNALQAEVFGTRSIEEEYSVESYAGEGSGEEAREAFAEALGDDSSTVSTYLAFWAAERFRTRQGRFPGDLSVYPPGQEHEESLLEEDKNEVMKELREILSHLMVEEEMLNRPFGVVEGDGEEGEANGAADPDSMQDTGEGVPAETPQKYLEKAVREVVRGGGAEIHVTAAYFGGVASQEAVKLITRQYQPVLGTFAWDGNFPRGSVVDFLRPAVP</sequence>
<name>A0A0G4G827_9ALVE</name>
<evidence type="ECO:0000313" key="3">
    <source>
        <dbReference type="EMBL" id="CEM25001.1"/>
    </source>
</evidence>